<organism evidence="1 2">
    <name type="scientific">Pedosphaera parvula (strain Ellin514)</name>
    <dbReference type="NCBI Taxonomy" id="320771"/>
    <lineage>
        <taxon>Bacteria</taxon>
        <taxon>Pseudomonadati</taxon>
        <taxon>Verrucomicrobiota</taxon>
        <taxon>Pedosphaerae</taxon>
        <taxon>Pedosphaerales</taxon>
        <taxon>Pedosphaeraceae</taxon>
        <taxon>Pedosphaera</taxon>
    </lineage>
</organism>
<evidence type="ECO:0000313" key="1">
    <source>
        <dbReference type="EMBL" id="EEF57714.1"/>
    </source>
</evidence>
<name>B9XR18_PEDPL</name>
<proteinExistence type="predicted"/>
<keyword evidence="2" id="KW-1185">Reference proteome</keyword>
<gene>
    <name evidence="1" type="ORF">Cflav_PD0776</name>
</gene>
<reference evidence="1 2" key="1">
    <citation type="journal article" date="2011" name="J. Bacteriol.">
        <title>Genome sequence of 'Pedosphaera parvula' Ellin514, an aerobic Verrucomicrobial isolate from pasture soil.</title>
        <authorList>
            <person name="Kant R."/>
            <person name="van Passel M.W."/>
            <person name="Sangwan P."/>
            <person name="Palva A."/>
            <person name="Lucas S."/>
            <person name="Copeland A."/>
            <person name="Lapidus A."/>
            <person name="Glavina Del Rio T."/>
            <person name="Dalin E."/>
            <person name="Tice H."/>
            <person name="Bruce D."/>
            <person name="Goodwin L."/>
            <person name="Pitluck S."/>
            <person name="Chertkov O."/>
            <person name="Larimer F.W."/>
            <person name="Land M.L."/>
            <person name="Hauser L."/>
            <person name="Brettin T.S."/>
            <person name="Detter J.C."/>
            <person name="Han S."/>
            <person name="de Vos W.M."/>
            <person name="Janssen P.H."/>
            <person name="Smidt H."/>
        </authorList>
    </citation>
    <scope>NUCLEOTIDE SEQUENCE [LARGE SCALE GENOMIC DNA]</scope>
    <source>
        <strain evidence="1 2">Ellin514</strain>
    </source>
</reference>
<dbReference type="AlphaFoldDB" id="B9XR18"/>
<protein>
    <submittedName>
        <fullName evidence="1">Uncharacterized protein</fullName>
    </submittedName>
</protein>
<dbReference type="EMBL" id="ABOX02000059">
    <property type="protein sequence ID" value="EEF57714.1"/>
    <property type="molecule type" value="Genomic_DNA"/>
</dbReference>
<dbReference type="RefSeq" id="WP_007418253.1">
    <property type="nucleotide sequence ID" value="NZ_ABOX02000059.1"/>
</dbReference>
<sequence>MTDQETAKKVFDSLFVKQRAAQTKEEVEQRLFVAHTLINSVLMNNTATGEVIEKWEEELSDIEEHLNELRTKIAQAKT</sequence>
<dbReference type="STRING" id="320771.Cflav_PD0776"/>
<evidence type="ECO:0000313" key="2">
    <source>
        <dbReference type="Proteomes" id="UP000003688"/>
    </source>
</evidence>
<comment type="caution">
    <text evidence="1">The sequence shown here is derived from an EMBL/GenBank/DDBJ whole genome shotgun (WGS) entry which is preliminary data.</text>
</comment>
<dbReference type="Proteomes" id="UP000003688">
    <property type="component" value="Unassembled WGS sequence"/>
</dbReference>
<accession>B9XR18</accession>